<dbReference type="EMBL" id="MFBS01000028">
    <property type="protein sequence ID" value="OGE09032.1"/>
    <property type="molecule type" value="Genomic_DNA"/>
</dbReference>
<keyword evidence="3" id="KW-0812">Transmembrane</keyword>
<evidence type="ECO:0000256" key="2">
    <source>
        <dbReference type="SAM" id="MobiDB-lite"/>
    </source>
</evidence>
<name>A0A1F5HXW8_9BACT</name>
<comment type="caution">
    <text evidence="4">The sequence shown here is derived from an EMBL/GenBank/DDBJ whole genome shotgun (WGS) entry which is preliminary data.</text>
</comment>
<accession>A0A1F5HXW8</accession>
<evidence type="ECO:0000256" key="3">
    <source>
        <dbReference type="SAM" id="Phobius"/>
    </source>
</evidence>
<proteinExistence type="predicted"/>
<reference evidence="4 5" key="1">
    <citation type="journal article" date="2016" name="Nat. Commun.">
        <title>Thousands of microbial genomes shed light on interconnected biogeochemical processes in an aquifer system.</title>
        <authorList>
            <person name="Anantharaman K."/>
            <person name="Brown C.T."/>
            <person name="Hug L.A."/>
            <person name="Sharon I."/>
            <person name="Castelle C.J."/>
            <person name="Probst A.J."/>
            <person name="Thomas B.C."/>
            <person name="Singh A."/>
            <person name="Wilkins M.J."/>
            <person name="Karaoz U."/>
            <person name="Brodie E.L."/>
            <person name="Williams K.H."/>
            <person name="Hubbard S.S."/>
            <person name="Banfield J.F."/>
        </authorList>
    </citation>
    <scope>NUCLEOTIDE SEQUENCE [LARGE SCALE GENOMIC DNA]</scope>
</reference>
<feature type="region of interest" description="Disordered" evidence="2">
    <location>
        <begin position="33"/>
        <end position="125"/>
    </location>
</feature>
<feature type="coiled-coil region" evidence="1">
    <location>
        <begin position="152"/>
        <end position="179"/>
    </location>
</feature>
<feature type="compositionally biased region" description="Low complexity" evidence="2">
    <location>
        <begin position="68"/>
        <end position="80"/>
    </location>
</feature>
<protein>
    <submittedName>
        <fullName evidence="4">Uncharacterized protein</fullName>
    </submittedName>
</protein>
<keyword evidence="1" id="KW-0175">Coiled coil</keyword>
<feature type="compositionally biased region" description="Basic and acidic residues" evidence="2">
    <location>
        <begin position="94"/>
        <end position="125"/>
    </location>
</feature>
<keyword evidence="3" id="KW-1133">Transmembrane helix</keyword>
<sequence>MQKNGFAHIIPLVIIATVVIGGFSALSTLSEQRKREAVGKVLSESSDDEDRSGSSSSSGSSGGKSGETKSSTSNQTSGSSDKFKIESETGTTKTKIEKDKQKSEIKVESEEGKFETKTEEGKQKTKIETGGLRIEIRIVNGQTIVKIKNEHGEEIEASREAENELLEDANEKLEEEDIQIASDSAGLGFIQHGKKVRTNFPLTIDPATGQLFVTTPAGTKVVAILPDVAIQNMLAAGILTHVEQSPSPSPQPSGSTPSASATPSATVEGTAIELTQVQDQPVYIISGIRQQNFLGIVPVDIKLKAVVSIQNGQLVDVQQGILARVLDIFSF</sequence>
<organism evidence="4 5">
    <name type="scientific">Candidatus Curtissbacteria bacterium RIFCSPLOWO2_01_FULL_42_26</name>
    <dbReference type="NCBI Taxonomy" id="1797729"/>
    <lineage>
        <taxon>Bacteria</taxon>
        <taxon>Candidatus Curtissiibacteriota</taxon>
    </lineage>
</organism>
<feature type="transmembrane region" description="Helical" evidence="3">
    <location>
        <begin position="6"/>
        <end position="26"/>
    </location>
</feature>
<evidence type="ECO:0000256" key="1">
    <source>
        <dbReference type="SAM" id="Coils"/>
    </source>
</evidence>
<gene>
    <name evidence="4" type="ORF">A3A60_04575</name>
</gene>
<feature type="compositionally biased region" description="Low complexity" evidence="2">
    <location>
        <begin position="252"/>
        <end position="265"/>
    </location>
</feature>
<evidence type="ECO:0000313" key="5">
    <source>
        <dbReference type="Proteomes" id="UP000179227"/>
    </source>
</evidence>
<dbReference type="Proteomes" id="UP000179227">
    <property type="component" value="Unassembled WGS sequence"/>
</dbReference>
<feature type="region of interest" description="Disordered" evidence="2">
    <location>
        <begin position="242"/>
        <end position="265"/>
    </location>
</feature>
<evidence type="ECO:0000313" key="4">
    <source>
        <dbReference type="EMBL" id="OGE09032.1"/>
    </source>
</evidence>
<dbReference type="AlphaFoldDB" id="A0A1F5HXW8"/>
<keyword evidence="3" id="KW-0472">Membrane</keyword>